<proteinExistence type="predicted"/>
<organism evidence="2 3">
    <name type="scientific">Sorghum bicolor</name>
    <name type="common">Sorghum</name>
    <name type="synonym">Sorghum vulgare</name>
    <dbReference type="NCBI Taxonomy" id="4558"/>
    <lineage>
        <taxon>Eukaryota</taxon>
        <taxon>Viridiplantae</taxon>
        <taxon>Streptophyta</taxon>
        <taxon>Embryophyta</taxon>
        <taxon>Tracheophyta</taxon>
        <taxon>Spermatophyta</taxon>
        <taxon>Magnoliopsida</taxon>
        <taxon>Liliopsida</taxon>
        <taxon>Poales</taxon>
        <taxon>Poaceae</taxon>
        <taxon>PACMAD clade</taxon>
        <taxon>Panicoideae</taxon>
        <taxon>Andropogonodae</taxon>
        <taxon>Andropogoneae</taxon>
        <taxon>Sorghinae</taxon>
        <taxon>Sorghum</taxon>
    </lineage>
</organism>
<dbReference type="PANTHER" id="PTHR33735:SF10">
    <property type="entry name" value="EXPRESSED PROTEIN"/>
    <property type="match status" value="1"/>
</dbReference>
<dbReference type="OMA" id="FTWARLA"/>
<feature type="region of interest" description="Disordered" evidence="1">
    <location>
        <begin position="37"/>
        <end position="65"/>
    </location>
</feature>
<reference evidence="2 3" key="1">
    <citation type="journal article" date="2009" name="Nature">
        <title>The Sorghum bicolor genome and the diversification of grasses.</title>
        <authorList>
            <person name="Paterson A.H."/>
            <person name="Bowers J.E."/>
            <person name="Bruggmann R."/>
            <person name="Dubchak I."/>
            <person name="Grimwood J."/>
            <person name="Gundlach H."/>
            <person name="Haberer G."/>
            <person name="Hellsten U."/>
            <person name="Mitros T."/>
            <person name="Poliakov A."/>
            <person name="Schmutz J."/>
            <person name="Spannagl M."/>
            <person name="Tang H."/>
            <person name="Wang X."/>
            <person name="Wicker T."/>
            <person name="Bharti A.K."/>
            <person name="Chapman J."/>
            <person name="Feltus F.A."/>
            <person name="Gowik U."/>
            <person name="Grigoriev I.V."/>
            <person name="Lyons E."/>
            <person name="Maher C.A."/>
            <person name="Martis M."/>
            <person name="Narechania A."/>
            <person name="Otillar R.P."/>
            <person name="Penning B.W."/>
            <person name="Salamov A.A."/>
            <person name="Wang Y."/>
            <person name="Zhang L."/>
            <person name="Carpita N.C."/>
            <person name="Freeling M."/>
            <person name="Gingle A.R."/>
            <person name="Hash C.T."/>
            <person name="Keller B."/>
            <person name="Klein P."/>
            <person name="Kresovich S."/>
            <person name="McCann M.C."/>
            <person name="Ming R."/>
            <person name="Peterson D.G."/>
            <person name="Mehboob-ur-Rahman"/>
            <person name="Ware D."/>
            <person name="Westhoff P."/>
            <person name="Mayer K.F."/>
            <person name="Messing J."/>
            <person name="Rokhsar D.S."/>
        </authorList>
    </citation>
    <scope>NUCLEOTIDE SEQUENCE [LARGE SCALE GENOMIC DNA]</scope>
    <source>
        <strain evidence="3">cv. BTx623</strain>
    </source>
</reference>
<dbReference type="PANTHER" id="PTHR33735">
    <property type="entry name" value="EXPRESSED PROTEIN"/>
    <property type="match status" value="1"/>
</dbReference>
<accession>A0A109NDJ2</accession>
<feature type="compositionally biased region" description="Low complexity" evidence="1">
    <location>
        <begin position="38"/>
        <end position="47"/>
    </location>
</feature>
<gene>
    <name evidence="2" type="ORF">SORBI_3001G261444</name>
</gene>
<dbReference type="ExpressionAtlas" id="A0A109NDJ2">
    <property type="expression patterns" value="baseline and differential"/>
</dbReference>
<dbReference type="EMBL" id="CM000760">
    <property type="protein sequence ID" value="OQU91886.1"/>
    <property type="molecule type" value="Genomic_DNA"/>
</dbReference>
<name>A0A109NDJ2_SORBI</name>
<evidence type="ECO:0000256" key="1">
    <source>
        <dbReference type="SAM" id="MobiDB-lite"/>
    </source>
</evidence>
<keyword evidence="3" id="KW-1185">Reference proteome</keyword>
<protein>
    <submittedName>
        <fullName evidence="2">Uncharacterized protein</fullName>
    </submittedName>
</protein>
<dbReference type="OrthoDB" id="783687at2759"/>
<evidence type="ECO:0000313" key="2">
    <source>
        <dbReference type="EMBL" id="OQU91886.1"/>
    </source>
</evidence>
<dbReference type="InParanoid" id="A0A109NDJ2"/>
<dbReference type="AlphaFoldDB" id="A0A109NDJ2"/>
<dbReference type="Proteomes" id="UP000000768">
    <property type="component" value="Chromosome 1"/>
</dbReference>
<reference evidence="3" key="2">
    <citation type="journal article" date="2018" name="Plant J.">
        <title>The Sorghum bicolor reference genome: improved assembly, gene annotations, a transcriptome atlas, and signatures of genome organization.</title>
        <authorList>
            <person name="McCormick R.F."/>
            <person name="Truong S.K."/>
            <person name="Sreedasyam A."/>
            <person name="Jenkins J."/>
            <person name="Shu S."/>
            <person name="Sims D."/>
            <person name="Kennedy M."/>
            <person name="Amirebrahimi M."/>
            <person name="Weers B.D."/>
            <person name="McKinley B."/>
            <person name="Mattison A."/>
            <person name="Morishige D.T."/>
            <person name="Grimwood J."/>
            <person name="Schmutz J."/>
            <person name="Mullet J.E."/>
        </authorList>
    </citation>
    <scope>NUCLEOTIDE SEQUENCE [LARGE SCALE GENOMIC DNA]</scope>
    <source>
        <strain evidence="3">cv. BTx623</strain>
    </source>
</reference>
<sequence length="195" mass="21290">MSSLVRSFASFYCQKLRSTTRLGPVTAAPSRFQELNRRGFSGSSGAADARRSPALPMPSQQSQEKQRTPFFTWARLAVGSILAAATPFLHFRWASLLRIQGEVEMVKDTAEAVAEVVEMAATAAEKASSEVAEQLPEKGRLRAVAVLVEHASKEVAEEAHLAQDILHKVDEIEEDMKAIMDHGKHAAPAKARAHD</sequence>
<dbReference type="STRING" id="4558.A0A109NDJ2"/>
<evidence type="ECO:0000313" key="3">
    <source>
        <dbReference type="Proteomes" id="UP000000768"/>
    </source>
</evidence>
<dbReference type="Gramene" id="OQU91886">
    <property type="protein sequence ID" value="OQU91886"/>
    <property type="gene ID" value="SORBI_3001G261444"/>
</dbReference>